<dbReference type="SUPFAM" id="SSF53098">
    <property type="entry name" value="Ribonuclease H-like"/>
    <property type="match status" value="1"/>
</dbReference>
<dbReference type="Gene3D" id="3.30.420.10">
    <property type="entry name" value="Ribonuclease H-like superfamily/Ribonuclease H"/>
    <property type="match status" value="1"/>
</dbReference>
<evidence type="ECO:0000313" key="7">
    <source>
        <dbReference type="EMBL" id="PWY80572.1"/>
    </source>
</evidence>
<dbReference type="EMBL" id="MSFL01000014">
    <property type="protein sequence ID" value="PWY80572.1"/>
    <property type="molecule type" value="Genomic_DNA"/>
</dbReference>
<evidence type="ECO:0000256" key="4">
    <source>
        <dbReference type="PROSITE-ProRule" id="PRU00042"/>
    </source>
</evidence>
<evidence type="ECO:0000259" key="6">
    <source>
        <dbReference type="PROSITE" id="PS50157"/>
    </source>
</evidence>
<proteinExistence type="predicted"/>
<feature type="region of interest" description="Disordered" evidence="5">
    <location>
        <begin position="66"/>
        <end position="91"/>
    </location>
</feature>
<keyword evidence="2" id="KW-0378">Hydrolase</keyword>
<dbReference type="InterPro" id="IPR036397">
    <property type="entry name" value="RNaseH_sf"/>
</dbReference>
<dbReference type="AlphaFoldDB" id="A0A317W5G6"/>
<dbReference type="Proteomes" id="UP000247233">
    <property type="component" value="Unassembled WGS sequence"/>
</dbReference>
<keyword evidence="3" id="KW-0269">Exonuclease</keyword>
<dbReference type="PROSITE" id="PS50157">
    <property type="entry name" value="ZINC_FINGER_C2H2_2"/>
    <property type="match status" value="1"/>
</dbReference>
<keyword evidence="1" id="KW-0540">Nuclease</keyword>
<dbReference type="STRING" id="1448321.A0A317W5G6"/>
<dbReference type="PANTHER" id="PTHR12801">
    <property type="entry name" value="RNA EXONUCLEASE REXO1 / RECO3 FAMILY MEMBER-RELATED"/>
    <property type="match status" value="1"/>
</dbReference>
<dbReference type="RefSeq" id="XP_025398875.1">
    <property type="nucleotide sequence ID" value="XM_025543326.1"/>
</dbReference>
<evidence type="ECO:0000256" key="2">
    <source>
        <dbReference type="ARBA" id="ARBA00022801"/>
    </source>
</evidence>
<comment type="caution">
    <text evidence="7">The sequence shown here is derived from an EMBL/GenBank/DDBJ whole genome shotgun (WGS) entry which is preliminary data.</text>
</comment>
<dbReference type="VEuPathDB" id="FungiDB:BO70DRAFT_362517"/>
<dbReference type="Pfam" id="PF00929">
    <property type="entry name" value="RNase_T"/>
    <property type="match status" value="1"/>
</dbReference>
<dbReference type="OrthoDB" id="16516at2759"/>
<sequence>MTQKQVSKQSASAGAGTHSCPACQKSKFKTAAALKDHQLSLGHGITCEKCKRVFKDSHSLAQHQVIHKPTSTTNGSPPKKPVVASNGPGPKQPVVVAASPPALPIVLPLSYQSTAMGESNNLIPAPTTTITNPIFNHPQTTHHTYTLLDTPEQNLIFRYLLARCHPLARLKSQGYTMSTNTISGHRPVQKSIIPRNAFRHAPPFLPQAPDKRKAVVIDCEMVQVSQNRRELAFLSAVDFLTGDVLINRYVKPSLPVTDWKTAVSGITAESMATALMRGEAFRGWEEARQALWAFVDDETVLIGHSLNSDLSVLGMIHVRVVDSAIFTAEIVFLTLLATQPLKRVWGLKTLVKELLDYDIQSGSQGHDALEDAFATRDLVIWCLRNPELLKLWADRAREEHRVERERQSSGRRKGGNGRARNAKEMGNGVGLRSPLNILDSDGDSESEILRWEDIAVDCGWPHPDTGYDPWSD</sequence>
<feature type="region of interest" description="Disordered" evidence="5">
    <location>
        <begin position="402"/>
        <end position="442"/>
    </location>
</feature>
<dbReference type="GO" id="GO:0006364">
    <property type="term" value="P:rRNA processing"/>
    <property type="evidence" value="ECO:0007669"/>
    <property type="project" value="TreeGrafter"/>
</dbReference>
<organism evidence="7 8">
    <name type="scientific">Aspergillus heteromorphus CBS 117.55</name>
    <dbReference type="NCBI Taxonomy" id="1448321"/>
    <lineage>
        <taxon>Eukaryota</taxon>
        <taxon>Fungi</taxon>
        <taxon>Dikarya</taxon>
        <taxon>Ascomycota</taxon>
        <taxon>Pezizomycotina</taxon>
        <taxon>Eurotiomycetes</taxon>
        <taxon>Eurotiomycetidae</taxon>
        <taxon>Eurotiales</taxon>
        <taxon>Aspergillaceae</taxon>
        <taxon>Aspergillus</taxon>
        <taxon>Aspergillus subgen. Circumdati</taxon>
    </lineage>
</organism>
<feature type="domain" description="C2H2-type" evidence="6">
    <location>
        <begin position="45"/>
        <end position="72"/>
    </location>
</feature>
<dbReference type="GO" id="GO:0004527">
    <property type="term" value="F:exonuclease activity"/>
    <property type="evidence" value="ECO:0007669"/>
    <property type="project" value="UniProtKB-KW"/>
</dbReference>
<dbReference type="SMART" id="SM00355">
    <property type="entry name" value="ZnF_C2H2"/>
    <property type="match status" value="2"/>
</dbReference>
<dbReference type="GO" id="GO:0008270">
    <property type="term" value="F:zinc ion binding"/>
    <property type="evidence" value="ECO:0007669"/>
    <property type="project" value="UniProtKB-KW"/>
</dbReference>
<evidence type="ECO:0000313" key="8">
    <source>
        <dbReference type="Proteomes" id="UP000247233"/>
    </source>
</evidence>
<dbReference type="InterPro" id="IPR047021">
    <property type="entry name" value="REXO1/3/4-like"/>
</dbReference>
<dbReference type="InterPro" id="IPR013087">
    <property type="entry name" value="Znf_C2H2_type"/>
</dbReference>
<gene>
    <name evidence="7" type="ORF">BO70DRAFT_362517</name>
</gene>
<dbReference type="PANTHER" id="PTHR12801:SF114">
    <property type="entry name" value="EXONUCLEASE, PUTATIVE (AFU_ORTHOLOGUE AFUA_7G00870)-RELATED"/>
    <property type="match status" value="1"/>
</dbReference>
<accession>A0A317W5G6</accession>
<dbReference type="SMART" id="SM00479">
    <property type="entry name" value="EXOIII"/>
    <property type="match status" value="1"/>
</dbReference>
<dbReference type="CDD" id="cd06137">
    <property type="entry name" value="DEDDh_RNase"/>
    <property type="match status" value="1"/>
</dbReference>
<dbReference type="GO" id="GO:0000027">
    <property type="term" value="P:ribosomal large subunit assembly"/>
    <property type="evidence" value="ECO:0007669"/>
    <property type="project" value="TreeGrafter"/>
</dbReference>
<keyword evidence="8" id="KW-1185">Reference proteome</keyword>
<evidence type="ECO:0000256" key="5">
    <source>
        <dbReference type="SAM" id="MobiDB-lite"/>
    </source>
</evidence>
<name>A0A317W5G6_9EURO</name>
<dbReference type="InterPro" id="IPR013520">
    <property type="entry name" value="Ribonucl_H"/>
</dbReference>
<keyword evidence="4" id="KW-0862">Zinc</keyword>
<dbReference type="PROSITE" id="PS00028">
    <property type="entry name" value="ZINC_FINGER_C2H2_1"/>
    <property type="match status" value="1"/>
</dbReference>
<keyword evidence="4" id="KW-0479">Metal-binding</keyword>
<evidence type="ECO:0000256" key="3">
    <source>
        <dbReference type="ARBA" id="ARBA00022839"/>
    </source>
</evidence>
<dbReference type="GeneID" id="37065563"/>
<reference evidence="7 8" key="1">
    <citation type="submission" date="2016-12" db="EMBL/GenBank/DDBJ databases">
        <title>The genomes of Aspergillus section Nigri reveals drivers in fungal speciation.</title>
        <authorList>
            <consortium name="DOE Joint Genome Institute"/>
            <person name="Vesth T.C."/>
            <person name="Nybo J."/>
            <person name="Theobald S."/>
            <person name="Brandl J."/>
            <person name="Frisvad J.C."/>
            <person name="Nielsen K.F."/>
            <person name="Lyhne E.K."/>
            <person name="Kogle M.E."/>
            <person name="Kuo A."/>
            <person name="Riley R."/>
            <person name="Clum A."/>
            <person name="Nolan M."/>
            <person name="Lipzen A."/>
            <person name="Salamov A."/>
            <person name="Henrissat B."/>
            <person name="Wiebenga A."/>
            <person name="De Vries R.P."/>
            <person name="Grigoriev I.V."/>
            <person name="Mortensen U.H."/>
            <person name="Andersen M.R."/>
            <person name="Baker S.E."/>
        </authorList>
    </citation>
    <scope>NUCLEOTIDE SEQUENCE [LARGE SCALE GENOMIC DNA]</scope>
    <source>
        <strain evidence="7 8">CBS 117.55</strain>
    </source>
</reference>
<protein>
    <submittedName>
        <fullName evidence="7">Ribonuclease H-like protein</fullName>
    </submittedName>
</protein>
<dbReference type="GO" id="GO:0003676">
    <property type="term" value="F:nucleic acid binding"/>
    <property type="evidence" value="ECO:0007669"/>
    <property type="project" value="InterPro"/>
</dbReference>
<keyword evidence="4" id="KW-0863">Zinc-finger</keyword>
<evidence type="ECO:0000256" key="1">
    <source>
        <dbReference type="ARBA" id="ARBA00022722"/>
    </source>
</evidence>
<dbReference type="InterPro" id="IPR012337">
    <property type="entry name" value="RNaseH-like_sf"/>
</dbReference>
<dbReference type="Gene3D" id="3.30.160.60">
    <property type="entry name" value="Classic Zinc Finger"/>
    <property type="match status" value="1"/>
</dbReference>
<dbReference type="GO" id="GO:0005634">
    <property type="term" value="C:nucleus"/>
    <property type="evidence" value="ECO:0007669"/>
    <property type="project" value="TreeGrafter"/>
</dbReference>